<dbReference type="HOGENOM" id="CLU_028895_2_2_1"/>
<dbReference type="Proteomes" id="UP000027222">
    <property type="component" value="Unassembled WGS sequence"/>
</dbReference>
<dbReference type="AlphaFoldDB" id="A0A067SW29"/>
<evidence type="ECO:0000313" key="2">
    <source>
        <dbReference type="Proteomes" id="UP000027222"/>
    </source>
</evidence>
<evidence type="ECO:0008006" key="3">
    <source>
        <dbReference type="Google" id="ProtNLM"/>
    </source>
</evidence>
<reference evidence="2" key="1">
    <citation type="journal article" date="2014" name="Proc. Natl. Acad. Sci. U.S.A.">
        <title>Extensive sampling of basidiomycete genomes demonstrates inadequacy of the white-rot/brown-rot paradigm for wood decay fungi.</title>
        <authorList>
            <person name="Riley R."/>
            <person name="Salamov A.A."/>
            <person name="Brown D.W."/>
            <person name="Nagy L.G."/>
            <person name="Floudas D."/>
            <person name="Held B.W."/>
            <person name="Levasseur A."/>
            <person name="Lombard V."/>
            <person name="Morin E."/>
            <person name="Otillar R."/>
            <person name="Lindquist E.A."/>
            <person name="Sun H."/>
            <person name="LaButti K.M."/>
            <person name="Schmutz J."/>
            <person name="Jabbour D."/>
            <person name="Luo H."/>
            <person name="Baker S.E."/>
            <person name="Pisabarro A.G."/>
            <person name="Walton J.D."/>
            <person name="Blanchette R.A."/>
            <person name="Henrissat B."/>
            <person name="Martin F."/>
            <person name="Cullen D."/>
            <person name="Hibbett D.S."/>
            <person name="Grigoriev I.V."/>
        </authorList>
    </citation>
    <scope>NUCLEOTIDE SEQUENCE [LARGE SCALE GENOMIC DNA]</scope>
    <source>
        <strain evidence="2">CBS 339.88</strain>
    </source>
</reference>
<keyword evidence="2" id="KW-1185">Reference proteome</keyword>
<gene>
    <name evidence="1" type="ORF">GALMADRAFT_248998</name>
</gene>
<organism evidence="1 2">
    <name type="scientific">Galerina marginata (strain CBS 339.88)</name>
    <dbReference type="NCBI Taxonomy" id="685588"/>
    <lineage>
        <taxon>Eukaryota</taxon>
        <taxon>Fungi</taxon>
        <taxon>Dikarya</taxon>
        <taxon>Basidiomycota</taxon>
        <taxon>Agaricomycotina</taxon>
        <taxon>Agaricomycetes</taxon>
        <taxon>Agaricomycetidae</taxon>
        <taxon>Agaricales</taxon>
        <taxon>Agaricineae</taxon>
        <taxon>Strophariaceae</taxon>
        <taxon>Galerina</taxon>
    </lineage>
</organism>
<dbReference type="PANTHER" id="PTHR28027">
    <property type="entry name" value="TRANSCRIPTIONAL REGULATOR MIT1"/>
    <property type="match status" value="1"/>
</dbReference>
<protein>
    <recommendedName>
        <fullName evidence="3">Gti1/Pac2 family-domain-containing protein</fullName>
    </recommendedName>
</protein>
<dbReference type="InterPro" id="IPR018608">
    <property type="entry name" value="Gti1/Pac2"/>
</dbReference>
<dbReference type="OrthoDB" id="5572844at2759"/>
<accession>A0A067SW29</accession>
<sequence>MQPPTCVGLRVRTPSDAHIIFHAVATNILRMVTRRLDTDERRAISSGCVYVWQERGATAEATGLGIERWTDSISWGPSRVRDEFLYYHERRPMQAELETTSDSDTATHGRRGYFRQSLIKQTYSVFVATPYGRQKWHLIAYFTQETVGQLNTIDNHPLLANLQVPQGVYTCARSSKTRPQALPPTQIIYRQQHVSIVPKYIPPPGAFQTLAPLAYLNRLPPPRRHVLDEMALMSFSP</sequence>
<dbReference type="PANTHER" id="PTHR28027:SF1">
    <property type="entry name" value="CAMP INDEPENDENT REGULATORY PROTEIN (AFU_ORTHOLOGUE AFUA_3G09640)"/>
    <property type="match status" value="1"/>
</dbReference>
<proteinExistence type="predicted"/>
<name>A0A067SW29_GALM3</name>
<dbReference type="GO" id="GO:0003677">
    <property type="term" value="F:DNA binding"/>
    <property type="evidence" value="ECO:0007669"/>
    <property type="project" value="TreeGrafter"/>
</dbReference>
<dbReference type="EMBL" id="KL142381">
    <property type="protein sequence ID" value="KDR75101.1"/>
    <property type="molecule type" value="Genomic_DNA"/>
</dbReference>
<evidence type="ECO:0000313" key="1">
    <source>
        <dbReference type="EMBL" id="KDR75101.1"/>
    </source>
</evidence>
<dbReference type="Pfam" id="PF09729">
    <property type="entry name" value="Gti1_Pac2"/>
    <property type="match status" value="1"/>
</dbReference>